<dbReference type="InterPro" id="IPR011763">
    <property type="entry name" value="COA_CT_C"/>
</dbReference>
<dbReference type="PANTHER" id="PTHR22855:SF13">
    <property type="entry name" value="METHYLCROTONOYL-COA CARBOXYLASE BETA CHAIN, MITOCHONDRIAL"/>
    <property type="match status" value="1"/>
</dbReference>
<dbReference type="PANTHER" id="PTHR22855">
    <property type="entry name" value="ACETYL, PROPIONYL, PYRUVATE, AND GLUTACONYL CARBOXYLASE-RELATED"/>
    <property type="match status" value="1"/>
</dbReference>
<dbReference type="GO" id="GO:1905202">
    <property type="term" value="C:methylcrotonoyl-CoA carboxylase complex"/>
    <property type="evidence" value="ECO:0007669"/>
    <property type="project" value="TreeGrafter"/>
</dbReference>
<dbReference type="eggNOG" id="COG4799">
    <property type="taxonomic scope" value="Bacteria"/>
</dbReference>
<evidence type="ECO:0000313" key="6">
    <source>
        <dbReference type="Proteomes" id="UP000030021"/>
    </source>
</evidence>
<evidence type="ECO:0000313" key="5">
    <source>
        <dbReference type="EMBL" id="KGM88663.1"/>
    </source>
</evidence>
<dbReference type="GO" id="GO:0004485">
    <property type="term" value="F:methylcrotonoyl-CoA carboxylase activity"/>
    <property type="evidence" value="ECO:0007669"/>
    <property type="project" value="UniProtKB-EC"/>
</dbReference>
<dbReference type="STRING" id="215743.ROSMUCSMR3_00244"/>
<dbReference type="SUPFAM" id="SSF52096">
    <property type="entry name" value="ClpP/crotonase"/>
    <property type="match status" value="2"/>
</dbReference>
<feature type="domain" description="CoA carboxyltransferase C-terminal" evidence="4">
    <location>
        <begin position="274"/>
        <end position="526"/>
    </location>
</feature>
<gene>
    <name evidence="5" type="ORF">rosmuc_01500</name>
</gene>
<organism evidence="5 6">
    <name type="scientific">Roseovarius mucosus DSM 17069</name>
    <dbReference type="NCBI Taxonomy" id="1288298"/>
    <lineage>
        <taxon>Bacteria</taxon>
        <taxon>Pseudomonadati</taxon>
        <taxon>Pseudomonadota</taxon>
        <taxon>Alphaproteobacteria</taxon>
        <taxon>Rhodobacterales</taxon>
        <taxon>Roseobacteraceae</taxon>
        <taxon>Roseovarius</taxon>
    </lineage>
</organism>
<dbReference type="Pfam" id="PF01039">
    <property type="entry name" value="Carboxyl_trans"/>
    <property type="match status" value="1"/>
</dbReference>
<proteinExistence type="inferred from homology"/>
<dbReference type="AlphaFoldDB" id="A0A0A0HRD8"/>
<dbReference type="PROSITE" id="PS50989">
    <property type="entry name" value="COA_CT_CTER"/>
    <property type="match status" value="1"/>
</dbReference>
<comment type="caution">
    <text evidence="5">The sequence shown here is derived from an EMBL/GenBank/DDBJ whole genome shotgun (WGS) entry which is preliminary data.</text>
</comment>
<dbReference type="PATRIC" id="fig|1288298.3.peg.1513"/>
<dbReference type="OrthoDB" id="9803706at2"/>
<dbReference type="InterPro" id="IPR034733">
    <property type="entry name" value="AcCoA_carboxyl_beta"/>
</dbReference>
<feature type="domain" description="CoA carboxyltransferase N-terminal" evidence="3">
    <location>
        <begin position="18"/>
        <end position="277"/>
    </location>
</feature>
<keyword evidence="5" id="KW-0436">Ligase</keyword>
<keyword evidence="5" id="KW-0808">Transferase</keyword>
<dbReference type="EC" id="6.4.1.4" evidence="5"/>
<comment type="pathway">
    <text evidence="2">Amino-acid degradation; L-leucine degradation.</text>
</comment>
<accession>A0A0A0HRD8</accession>
<dbReference type="InterPro" id="IPR045190">
    <property type="entry name" value="MCCB/AccD1-like"/>
</dbReference>
<dbReference type="InterPro" id="IPR011762">
    <property type="entry name" value="COA_CT_N"/>
</dbReference>
<dbReference type="HOGENOM" id="CLU_018822_0_1_5"/>
<protein>
    <submittedName>
        <fullName evidence="5">Acetyl-CoA carboxylase, carboxyltransferase component (Subunit alpha and beta)</fullName>
        <ecNumber evidence="5">6.4.1.4</ecNumber>
    </submittedName>
</protein>
<dbReference type="Gene3D" id="3.90.226.10">
    <property type="entry name" value="2-enoyl-CoA Hydratase, Chain A, domain 1"/>
    <property type="match status" value="2"/>
</dbReference>
<dbReference type="FunFam" id="3.90.226.10:FF:000007">
    <property type="entry name" value="Methylcrotonoyl-CoA carboxylase subunit beta"/>
    <property type="match status" value="1"/>
</dbReference>
<dbReference type="FunFam" id="3.90.226.10:FF:000004">
    <property type="entry name" value="Methylcrotonoyl-CoA carboxylase beta chain"/>
    <property type="match status" value="1"/>
</dbReference>
<dbReference type="Proteomes" id="UP000030021">
    <property type="component" value="Unassembled WGS sequence"/>
</dbReference>
<reference evidence="5 6" key="1">
    <citation type="submission" date="2013-01" db="EMBL/GenBank/DDBJ databases">
        <authorList>
            <person name="Fiebig A."/>
            <person name="Goeker M."/>
            <person name="Klenk H.-P.P."/>
        </authorList>
    </citation>
    <scope>NUCLEOTIDE SEQUENCE [LARGE SCALE GENOMIC DNA]</scope>
    <source>
        <strain evidence="5 6">DSM 17069</strain>
    </source>
</reference>
<evidence type="ECO:0000259" key="3">
    <source>
        <dbReference type="PROSITE" id="PS50980"/>
    </source>
</evidence>
<name>A0A0A0HRD8_9RHOB</name>
<dbReference type="GO" id="GO:0006552">
    <property type="term" value="P:L-leucine catabolic process"/>
    <property type="evidence" value="ECO:0007669"/>
    <property type="project" value="TreeGrafter"/>
</dbReference>
<comment type="similarity">
    <text evidence="1">Belongs to the AccD/PCCB family.</text>
</comment>
<sequence length="534" mass="57114">MRLTSSVLTGSEAFKANRAGHLEALRVVREAADWAAAGGGDQARERHVSRGKMLPRDRVAGLLDPGSPFLEVGATAAHGLYDGAAPCAGVIAGVGRVMGRDCMVVCNDATVKGGTYYPMTVKKHLRAQEIAEECHLPCIYLVDSGGANLPNQDEVFPDRDHFGRIFYNQARMSAKGIAQIAVVMGSCTAGGAYVPAMSDVTIIVRDQGTIFLAGPPLVKAATGEVVSAEDLGGGDVHTRLSGVADYLAEDDGHALALARRAVGSLGGGLAPTLRWETPEEPAYDPEELLGVVPADLRTPYDIREVIARVVDGSRLDEFKARFGETLVTGFAHIKGCPVGIIANNGVLFSEAAQKGAHFVELCSQRKVPLIFLQNITGFMVGRKYENEGIARHGAKMVTAVATTSVPKITMVVGGSFGAGNYGMAGRAYQPRFMWSWPNSRISVMGGEQAAGVLATVKRDAIERKGGSWSAEDEAEFKRPTVEMFERQSHPLYASARLWDDGIVDPRKSRDVLALSLRAALNAPVEETRFGVFRM</sequence>
<dbReference type="GO" id="GO:0016740">
    <property type="term" value="F:transferase activity"/>
    <property type="evidence" value="ECO:0007669"/>
    <property type="project" value="UniProtKB-KW"/>
</dbReference>
<evidence type="ECO:0000256" key="1">
    <source>
        <dbReference type="ARBA" id="ARBA00006102"/>
    </source>
</evidence>
<dbReference type="RefSeq" id="WP_037271992.1">
    <property type="nucleotide sequence ID" value="NZ_KN293978.2"/>
</dbReference>
<evidence type="ECO:0000259" key="4">
    <source>
        <dbReference type="PROSITE" id="PS50989"/>
    </source>
</evidence>
<evidence type="ECO:0000256" key="2">
    <source>
        <dbReference type="ARBA" id="ARBA00046317"/>
    </source>
</evidence>
<dbReference type="EMBL" id="AONH01000007">
    <property type="protein sequence ID" value="KGM88663.1"/>
    <property type="molecule type" value="Genomic_DNA"/>
</dbReference>
<dbReference type="InterPro" id="IPR029045">
    <property type="entry name" value="ClpP/crotonase-like_dom_sf"/>
</dbReference>
<dbReference type="PROSITE" id="PS50980">
    <property type="entry name" value="COA_CT_NTER"/>
    <property type="match status" value="1"/>
</dbReference>